<dbReference type="SUPFAM" id="SSF52833">
    <property type="entry name" value="Thioredoxin-like"/>
    <property type="match status" value="1"/>
</dbReference>
<dbReference type="EMBL" id="CAFBOL010000094">
    <property type="protein sequence ID" value="CAB5007226.1"/>
    <property type="molecule type" value="Genomic_DNA"/>
</dbReference>
<dbReference type="PANTHER" id="PTHR42852">
    <property type="entry name" value="THIOL:DISULFIDE INTERCHANGE PROTEIN DSBE"/>
    <property type="match status" value="1"/>
</dbReference>
<comment type="subcellular location">
    <subcellularLocation>
        <location evidence="1">Cell envelope</location>
    </subcellularLocation>
</comment>
<dbReference type="PROSITE" id="PS00194">
    <property type="entry name" value="THIOREDOXIN_1"/>
    <property type="match status" value="1"/>
</dbReference>
<dbReference type="PROSITE" id="PS51352">
    <property type="entry name" value="THIOREDOXIN_2"/>
    <property type="match status" value="1"/>
</dbReference>
<evidence type="ECO:0000259" key="3">
    <source>
        <dbReference type="PROSITE" id="PS51352"/>
    </source>
</evidence>
<dbReference type="Gene3D" id="3.40.30.10">
    <property type="entry name" value="Glutaredoxin"/>
    <property type="match status" value="1"/>
</dbReference>
<sequence>MRLPHTARRSRWATAFAVTAVLLGACGGADSKGGSVAGVQFTSADGTKSSIAAFRGAPVVVNLWATWCTPCVKEMPAFDEVAAEQTAVKIIGVNVGDTADAARSFAADLGIRYPQFTDPDGALSTALNITGYPATAFFDADGKLVIVHQGALTADELRSTIQRRFPGAVTEGT</sequence>
<dbReference type="AlphaFoldDB" id="A0A6J7BRZ4"/>
<gene>
    <name evidence="5" type="ORF">UFOPK2656_00116</name>
    <name evidence="6" type="ORF">UFOPK3099_01305</name>
    <name evidence="7" type="ORF">UFOPK3267_00582</name>
    <name evidence="8" type="ORF">UFOPK3651_01966</name>
    <name evidence="9" type="ORF">UFOPK3931_02600</name>
    <name evidence="4" type="ORF">UFOPK4189_02957</name>
</gene>
<dbReference type="GO" id="GO:0016491">
    <property type="term" value="F:oxidoreductase activity"/>
    <property type="evidence" value="ECO:0007669"/>
    <property type="project" value="InterPro"/>
</dbReference>
<dbReference type="PANTHER" id="PTHR42852:SF13">
    <property type="entry name" value="PROTEIN DIPZ"/>
    <property type="match status" value="1"/>
</dbReference>
<reference evidence="7" key="1">
    <citation type="submission" date="2020-05" db="EMBL/GenBank/DDBJ databases">
        <authorList>
            <person name="Chiriac C."/>
            <person name="Salcher M."/>
            <person name="Ghai R."/>
            <person name="Kavagutti S V."/>
        </authorList>
    </citation>
    <scope>NUCLEOTIDE SEQUENCE</scope>
</reference>
<dbReference type="Pfam" id="PF08534">
    <property type="entry name" value="Redoxin"/>
    <property type="match status" value="1"/>
</dbReference>
<dbReference type="PROSITE" id="PS51257">
    <property type="entry name" value="PROKAR_LIPOPROTEIN"/>
    <property type="match status" value="1"/>
</dbReference>
<dbReference type="InterPro" id="IPR017937">
    <property type="entry name" value="Thioredoxin_CS"/>
</dbReference>
<dbReference type="InterPro" id="IPR036249">
    <property type="entry name" value="Thioredoxin-like_sf"/>
</dbReference>
<dbReference type="EMBL" id="CAFBMT010000010">
    <property type="protein sequence ID" value="CAB4938290.1"/>
    <property type="molecule type" value="Genomic_DNA"/>
</dbReference>
<organism evidence="7">
    <name type="scientific">freshwater metagenome</name>
    <dbReference type="NCBI Taxonomy" id="449393"/>
    <lineage>
        <taxon>unclassified sequences</taxon>
        <taxon>metagenomes</taxon>
        <taxon>ecological metagenomes</taxon>
    </lineage>
</organism>
<name>A0A6J7BRZ4_9ZZZZ</name>
<dbReference type="InterPro" id="IPR013766">
    <property type="entry name" value="Thioredoxin_domain"/>
</dbReference>
<dbReference type="InterPro" id="IPR050553">
    <property type="entry name" value="Thioredoxin_ResA/DsbE_sf"/>
</dbReference>
<dbReference type="GO" id="GO:0017004">
    <property type="term" value="P:cytochrome complex assembly"/>
    <property type="evidence" value="ECO:0007669"/>
    <property type="project" value="UniProtKB-KW"/>
</dbReference>
<dbReference type="GO" id="GO:0030313">
    <property type="term" value="C:cell envelope"/>
    <property type="evidence" value="ECO:0007669"/>
    <property type="project" value="UniProtKB-SubCell"/>
</dbReference>
<evidence type="ECO:0000256" key="1">
    <source>
        <dbReference type="ARBA" id="ARBA00004196"/>
    </source>
</evidence>
<evidence type="ECO:0000256" key="2">
    <source>
        <dbReference type="ARBA" id="ARBA00022748"/>
    </source>
</evidence>
<evidence type="ECO:0000313" key="9">
    <source>
        <dbReference type="EMBL" id="CAB5007226.1"/>
    </source>
</evidence>
<dbReference type="EMBL" id="CAESGF010000026">
    <property type="protein sequence ID" value="CAB4365206.1"/>
    <property type="molecule type" value="Genomic_DNA"/>
</dbReference>
<keyword evidence="2" id="KW-0201">Cytochrome c-type biogenesis</keyword>
<evidence type="ECO:0000313" key="5">
    <source>
        <dbReference type="EMBL" id="CAB4702028.1"/>
    </source>
</evidence>
<dbReference type="CDD" id="cd02966">
    <property type="entry name" value="TlpA_like_family"/>
    <property type="match status" value="1"/>
</dbReference>
<feature type="domain" description="Thioredoxin" evidence="3">
    <location>
        <begin position="30"/>
        <end position="166"/>
    </location>
</feature>
<proteinExistence type="predicted"/>
<dbReference type="InterPro" id="IPR013740">
    <property type="entry name" value="Redoxin"/>
</dbReference>
<dbReference type="EMBL" id="CAFAAV010000088">
    <property type="protein sequence ID" value="CAB4819526.1"/>
    <property type="molecule type" value="Genomic_DNA"/>
</dbReference>
<accession>A0A6J7BRZ4</accession>
<dbReference type="EMBL" id="CAFBIY010000021">
    <property type="protein sequence ID" value="CAB4847905.1"/>
    <property type="molecule type" value="Genomic_DNA"/>
</dbReference>
<evidence type="ECO:0000313" key="4">
    <source>
        <dbReference type="EMBL" id="CAB4365206.1"/>
    </source>
</evidence>
<evidence type="ECO:0000313" key="6">
    <source>
        <dbReference type="EMBL" id="CAB4819526.1"/>
    </source>
</evidence>
<evidence type="ECO:0000313" key="7">
    <source>
        <dbReference type="EMBL" id="CAB4847905.1"/>
    </source>
</evidence>
<protein>
    <submittedName>
        <fullName evidence="7">Unannotated protein</fullName>
    </submittedName>
</protein>
<dbReference type="EMBL" id="CAEZYF010000001">
    <property type="protein sequence ID" value="CAB4702028.1"/>
    <property type="molecule type" value="Genomic_DNA"/>
</dbReference>
<evidence type="ECO:0000313" key="8">
    <source>
        <dbReference type="EMBL" id="CAB4938290.1"/>
    </source>
</evidence>